<dbReference type="GO" id="GO:0015749">
    <property type="term" value="P:monosaccharide transmembrane transport"/>
    <property type="evidence" value="ECO:0007669"/>
    <property type="project" value="UniProtKB-ARBA"/>
</dbReference>
<evidence type="ECO:0000256" key="2">
    <source>
        <dbReference type="ARBA" id="ARBA00004533"/>
    </source>
</evidence>
<evidence type="ECO:0000256" key="5">
    <source>
        <dbReference type="ARBA" id="ARBA00022597"/>
    </source>
</evidence>
<evidence type="ECO:0000313" key="12">
    <source>
        <dbReference type="EMBL" id="KXK64137.1"/>
    </source>
</evidence>
<reference evidence="12 13" key="1">
    <citation type="submission" date="2016-02" db="EMBL/GenBank/DDBJ databases">
        <authorList>
            <person name="Wen L."/>
            <person name="He K."/>
            <person name="Yang H."/>
        </authorList>
    </citation>
    <scope>NUCLEOTIDE SEQUENCE [LARGE SCALE GENOMIC DNA]</scope>
    <source>
        <strain evidence="12 13">DSM 22607</strain>
    </source>
</reference>
<dbReference type="OrthoDB" id="9771863at2"/>
<dbReference type="Proteomes" id="UP000070366">
    <property type="component" value="Unassembled WGS sequence"/>
</dbReference>
<dbReference type="FunFam" id="3.40.50.300:FF:000127">
    <property type="entry name" value="Ribose import ATP-binding protein RbsA"/>
    <property type="match status" value="1"/>
</dbReference>
<dbReference type="CDD" id="cd03216">
    <property type="entry name" value="ABC_Carb_Monos_I"/>
    <property type="match status" value="1"/>
</dbReference>
<dbReference type="InterPro" id="IPR003593">
    <property type="entry name" value="AAA+_ATPase"/>
</dbReference>
<dbReference type="PROSITE" id="PS00211">
    <property type="entry name" value="ABC_TRANSPORTER_1"/>
    <property type="match status" value="1"/>
</dbReference>
<dbReference type="PANTHER" id="PTHR43790:SF9">
    <property type="entry name" value="GALACTOFURANOSE TRANSPORTER ATP-BINDING PROTEIN YTFR"/>
    <property type="match status" value="1"/>
</dbReference>
<evidence type="ECO:0000313" key="13">
    <source>
        <dbReference type="Proteomes" id="UP000070366"/>
    </source>
</evidence>
<comment type="subcellular location">
    <subcellularLocation>
        <location evidence="2">Cell inner membrane</location>
    </subcellularLocation>
    <subcellularLocation>
        <location evidence="1">Cell membrane</location>
        <topology evidence="1">Peripheral membrane protein</topology>
    </subcellularLocation>
</comment>
<keyword evidence="8 12" id="KW-0067">ATP-binding</keyword>
<evidence type="ECO:0000256" key="4">
    <source>
        <dbReference type="ARBA" id="ARBA00022475"/>
    </source>
</evidence>
<dbReference type="AlphaFoldDB" id="A0A136Q0G4"/>
<dbReference type="RefSeq" id="WP_066522303.1">
    <property type="nucleotide sequence ID" value="NZ_CABMOF010000008.1"/>
</dbReference>
<organism evidence="12 13">
    <name type="scientific">Christensenella minuta</name>
    <dbReference type="NCBI Taxonomy" id="626937"/>
    <lineage>
        <taxon>Bacteria</taxon>
        <taxon>Bacillati</taxon>
        <taxon>Bacillota</taxon>
        <taxon>Clostridia</taxon>
        <taxon>Christensenellales</taxon>
        <taxon>Christensenellaceae</taxon>
        <taxon>Christensenella</taxon>
    </lineage>
</organism>
<dbReference type="InterPro" id="IPR003439">
    <property type="entry name" value="ABC_transporter-like_ATP-bd"/>
</dbReference>
<dbReference type="Gene3D" id="3.40.50.300">
    <property type="entry name" value="P-loop containing nucleotide triphosphate hydrolases"/>
    <property type="match status" value="2"/>
</dbReference>
<dbReference type="FunFam" id="3.40.50.300:FF:000126">
    <property type="entry name" value="Galactose/methyl galactoside import ATP-binding protein MglA"/>
    <property type="match status" value="1"/>
</dbReference>
<dbReference type="Pfam" id="PF00005">
    <property type="entry name" value="ABC_tran"/>
    <property type="match status" value="2"/>
</dbReference>
<evidence type="ECO:0000256" key="6">
    <source>
        <dbReference type="ARBA" id="ARBA00022737"/>
    </source>
</evidence>
<name>A0A136Q0G4_9FIRM</name>
<dbReference type="PROSITE" id="PS50893">
    <property type="entry name" value="ABC_TRANSPORTER_2"/>
    <property type="match status" value="2"/>
</dbReference>
<dbReference type="KEGG" id="cmiu:B1H56_08595"/>
<keyword evidence="5" id="KW-0762">Sugar transport</keyword>
<dbReference type="InterPro" id="IPR027417">
    <property type="entry name" value="P-loop_NTPase"/>
</dbReference>
<keyword evidence="4" id="KW-1003">Cell membrane</keyword>
<keyword evidence="6" id="KW-0677">Repeat</keyword>
<dbReference type="InterPro" id="IPR050107">
    <property type="entry name" value="ABC_carbohydrate_import_ATPase"/>
</dbReference>
<evidence type="ECO:0000256" key="1">
    <source>
        <dbReference type="ARBA" id="ARBA00004202"/>
    </source>
</evidence>
<dbReference type="GO" id="GO:0005886">
    <property type="term" value="C:plasma membrane"/>
    <property type="evidence" value="ECO:0007669"/>
    <property type="project" value="UniProtKB-SubCell"/>
</dbReference>
<gene>
    <name evidence="12" type="ORF">HMPREF3293_03048</name>
</gene>
<proteinExistence type="predicted"/>
<evidence type="ECO:0000256" key="7">
    <source>
        <dbReference type="ARBA" id="ARBA00022741"/>
    </source>
</evidence>
<evidence type="ECO:0000256" key="3">
    <source>
        <dbReference type="ARBA" id="ARBA00022448"/>
    </source>
</evidence>
<evidence type="ECO:0000259" key="11">
    <source>
        <dbReference type="PROSITE" id="PS50893"/>
    </source>
</evidence>
<dbReference type="CDD" id="cd03215">
    <property type="entry name" value="ABC_Carb_Monos_II"/>
    <property type="match status" value="1"/>
</dbReference>
<keyword evidence="9" id="KW-1278">Translocase</keyword>
<keyword evidence="3" id="KW-0813">Transport</keyword>
<dbReference type="STRING" id="626937.HMPREF3293_03048"/>
<evidence type="ECO:0000256" key="9">
    <source>
        <dbReference type="ARBA" id="ARBA00022967"/>
    </source>
</evidence>
<feature type="domain" description="ABC transporter" evidence="11">
    <location>
        <begin position="9"/>
        <end position="245"/>
    </location>
</feature>
<dbReference type="InterPro" id="IPR017871">
    <property type="entry name" value="ABC_transporter-like_CS"/>
</dbReference>
<dbReference type="PATRIC" id="fig|626937.4.peg.2997"/>
<feature type="domain" description="ABC transporter" evidence="11">
    <location>
        <begin position="256"/>
        <end position="499"/>
    </location>
</feature>
<comment type="caution">
    <text evidence="12">The sequence shown here is derived from an EMBL/GenBank/DDBJ whole genome shotgun (WGS) entry which is preliminary data.</text>
</comment>
<accession>A0A136Q0G4</accession>
<keyword evidence="13" id="KW-1185">Reference proteome</keyword>
<sequence>MAETTAIKLELKHISKSFPGVKALNNVSFQLRRGTTHVLCGENGAGKSTLMKIINGIYKEDEGDIFVDGRKVKIRDPLHARNLGIAMIYQELSFVPDLTLEENICLGHWPMKGKGVIDWKAVRKKTTELLEQEGLPYAPDTKLRSLNVSDIQMIEILKAVSFNADIIIMDEPTSAITSKEVERLFEKIEQLKQRGASIVYISHKMDEIFKIADDITILRDGNVIETHEASGIDEKTVIELMVGRKIENQYPKEEVAVTDEMLRVEDLTSEGIFHNMDFHVKKGEIVGFAGLMGAGRTEVMRALFGLDRYDGGSIFVKGQEVRIRSVQDAVRSGIAMLSEDRRRYGIVPLLSVEENIALAALDKFIRKGRWYKKEEFDAVRSMCEKMRVKTPALDTKVFSLSGGNQQKVILAKWMVREPDILILDEPTRGIDVGAKSEIYQLMMELVKQGKSIIMVSSELPELIGMCDRVYVMHEGYMTGMLEKDELSQEAVMQLAVKSVQ</sequence>
<dbReference type="SUPFAM" id="SSF52540">
    <property type="entry name" value="P-loop containing nucleoside triphosphate hydrolases"/>
    <property type="match status" value="2"/>
</dbReference>
<dbReference type="GO" id="GO:0016887">
    <property type="term" value="F:ATP hydrolysis activity"/>
    <property type="evidence" value="ECO:0007669"/>
    <property type="project" value="InterPro"/>
</dbReference>
<dbReference type="PANTHER" id="PTHR43790">
    <property type="entry name" value="CARBOHYDRATE TRANSPORT ATP-BINDING PROTEIN MG119-RELATED"/>
    <property type="match status" value="1"/>
</dbReference>
<dbReference type="GO" id="GO:0005524">
    <property type="term" value="F:ATP binding"/>
    <property type="evidence" value="ECO:0007669"/>
    <property type="project" value="UniProtKB-KW"/>
</dbReference>
<keyword evidence="7" id="KW-0547">Nucleotide-binding</keyword>
<evidence type="ECO:0000256" key="10">
    <source>
        <dbReference type="ARBA" id="ARBA00023136"/>
    </source>
</evidence>
<dbReference type="SMART" id="SM00382">
    <property type="entry name" value="AAA"/>
    <property type="match status" value="2"/>
</dbReference>
<dbReference type="EMBL" id="LSZW01000066">
    <property type="protein sequence ID" value="KXK64137.1"/>
    <property type="molecule type" value="Genomic_DNA"/>
</dbReference>
<evidence type="ECO:0000256" key="8">
    <source>
        <dbReference type="ARBA" id="ARBA00022840"/>
    </source>
</evidence>
<protein>
    <submittedName>
        <fullName evidence="12">ABC transporter, ATP-binding protein</fullName>
    </submittedName>
</protein>
<keyword evidence="10" id="KW-0472">Membrane</keyword>